<evidence type="ECO:0000313" key="2">
    <source>
        <dbReference type="Proteomes" id="UP001221757"/>
    </source>
</evidence>
<dbReference type="EMBL" id="JARKIE010000102">
    <property type="protein sequence ID" value="KAJ7685879.1"/>
    <property type="molecule type" value="Genomic_DNA"/>
</dbReference>
<organism evidence="1 2">
    <name type="scientific">Mycena rosella</name>
    <name type="common">Pink bonnet</name>
    <name type="synonym">Agaricus rosellus</name>
    <dbReference type="NCBI Taxonomy" id="1033263"/>
    <lineage>
        <taxon>Eukaryota</taxon>
        <taxon>Fungi</taxon>
        <taxon>Dikarya</taxon>
        <taxon>Basidiomycota</taxon>
        <taxon>Agaricomycotina</taxon>
        <taxon>Agaricomycetes</taxon>
        <taxon>Agaricomycetidae</taxon>
        <taxon>Agaricales</taxon>
        <taxon>Marasmiineae</taxon>
        <taxon>Mycenaceae</taxon>
        <taxon>Mycena</taxon>
    </lineage>
</organism>
<keyword evidence="2" id="KW-1185">Reference proteome</keyword>
<comment type="caution">
    <text evidence="1">The sequence shown here is derived from an EMBL/GenBank/DDBJ whole genome shotgun (WGS) entry which is preliminary data.</text>
</comment>
<sequence length="260" mass="28547">MPRPSTIALGTLPIVLAAITYYQHLRLRAAYPTLRVPPAMEISARRDTPAFGMSSSTKELWMHTHAGDMWTATVPRRLLSQPTCAADAEDPPEIVFARAFWSSWPLKIERRIVHALAGMGTLFEMRGGAVDPEGENRFVDTARILGGLFVVEAQKPLVTSWWLRPQSDSSTTHKPGLLGGYHTFAVKDAPSSPTGEPSVQICFVSHLILSIPAPPAGAPSIPSNELTGLSLRQRLIMHFHALYARILLDLAVRALERRAS</sequence>
<proteinExistence type="predicted"/>
<accession>A0AAD7GAZ6</accession>
<protein>
    <submittedName>
        <fullName evidence="1">Uncharacterized protein</fullName>
    </submittedName>
</protein>
<gene>
    <name evidence="1" type="ORF">B0H17DRAFT_1073100</name>
</gene>
<dbReference type="AlphaFoldDB" id="A0AAD7GAZ6"/>
<dbReference type="Proteomes" id="UP001221757">
    <property type="component" value="Unassembled WGS sequence"/>
</dbReference>
<reference evidence="1" key="1">
    <citation type="submission" date="2023-03" db="EMBL/GenBank/DDBJ databases">
        <title>Massive genome expansion in bonnet fungi (Mycena s.s.) driven by repeated elements and novel gene families across ecological guilds.</title>
        <authorList>
            <consortium name="Lawrence Berkeley National Laboratory"/>
            <person name="Harder C.B."/>
            <person name="Miyauchi S."/>
            <person name="Viragh M."/>
            <person name="Kuo A."/>
            <person name="Thoen E."/>
            <person name="Andreopoulos B."/>
            <person name="Lu D."/>
            <person name="Skrede I."/>
            <person name="Drula E."/>
            <person name="Henrissat B."/>
            <person name="Morin E."/>
            <person name="Kohler A."/>
            <person name="Barry K."/>
            <person name="LaButti K."/>
            <person name="Morin E."/>
            <person name="Salamov A."/>
            <person name="Lipzen A."/>
            <person name="Mereny Z."/>
            <person name="Hegedus B."/>
            <person name="Baldrian P."/>
            <person name="Stursova M."/>
            <person name="Weitz H."/>
            <person name="Taylor A."/>
            <person name="Grigoriev I.V."/>
            <person name="Nagy L.G."/>
            <person name="Martin F."/>
            <person name="Kauserud H."/>
        </authorList>
    </citation>
    <scope>NUCLEOTIDE SEQUENCE</scope>
    <source>
        <strain evidence="1">CBHHK067</strain>
    </source>
</reference>
<evidence type="ECO:0000313" key="1">
    <source>
        <dbReference type="EMBL" id="KAJ7685879.1"/>
    </source>
</evidence>
<name>A0AAD7GAZ6_MYCRO</name>